<keyword evidence="1" id="KW-0472">Membrane</keyword>
<feature type="transmembrane region" description="Helical" evidence="1">
    <location>
        <begin position="12"/>
        <end position="31"/>
    </location>
</feature>
<dbReference type="PANTHER" id="PTHR23028">
    <property type="entry name" value="ACETYLTRANSFERASE"/>
    <property type="match status" value="1"/>
</dbReference>
<evidence type="ECO:0000313" key="7">
    <source>
        <dbReference type="EMBL" id="CAB5040476.1"/>
    </source>
</evidence>
<feature type="transmembrane region" description="Helical" evidence="1">
    <location>
        <begin position="294"/>
        <end position="315"/>
    </location>
</feature>
<feature type="transmembrane region" description="Helical" evidence="1">
    <location>
        <begin position="235"/>
        <end position="251"/>
    </location>
</feature>
<dbReference type="GO" id="GO:0009103">
    <property type="term" value="P:lipopolysaccharide biosynthetic process"/>
    <property type="evidence" value="ECO:0007669"/>
    <property type="project" value="TreeGrafter"/>
</dbReference>
<name>A0A6J6VT98_9ZZZZ</name>
<evidence type="ECO:0000313" key="6">
    <source>
        <dbReference type="EMBL" id="CAB4839086.1"/>
    </source>
</evidence>
<evidence type="ECO:0000313" key="5">
    <source>
        <dbReference type="EMBL" id="CAB4774499.1"/>
    </source>
</evidence>
<sequence length="740" mass="80773">MKYRSEIDGLRALAVTLVIFAHLGIAGFTGGYIGVDIFFVISGYLITSILIDEYQNNLVGAKTGWISFRSFYLRRIKRIVPMAITVIVIALIYANLAYSQARFTQVKNDAIWASLFSANLHFMRESLNYFAQAQAVSPLQHYWSLAVEEQFYVVFPALFLLVARIKIKTTSWLILPIITVSLISTLSLAHAISASQTSSAQSYFSSFDRAYELGIGALVALSLFRFTLKPFIGQLMSASGLLLIIWATISFDGGSHFPGWNALVPTIGTALILVSETKSSKLTLVGANLGRKSIAYVGKISYSMYLWHWLVIIIVKDQLTVSTLTKNLIVIVSTVLLSILSYRFIEHPIRRLPVPSNFLTPIKISSRTKIASLLITSLVGVLVLTGGNGWFDSATVKNPVATATSTSSPSGVSTPDASLAPEVIASPSPTAAITDASPTASPIVEASQSPQKAFTYSELLAAFKSKVSAGNSLFTVPKSIFPTISQLIPLRDAQWRLCMDVAIKEVTCEFGNKSATKTAVILGDSYALATYTMILGALDLTQWHVIALNMRECMVADVMPIHWGEAGGLITSCPQHREWSFDYLKANPPDLIFMSEQPYHPIANGDKDSGDAHDQLWEEGLQRSLQTLHKLPSKIISFGVPDSGWGTDLVNCTNAQGAIKRSCFGTINAYRNYVQIQKYSTESVGGLFIDMKSWICDLGSCPPIIDNTPVFYDGAHFSEAFGTKMAPLLAALLREAGLIS</sequence>
<feature type="domain" description="SGNH" evidence="3">
    <location>
        <begin position="506"/>
        <end position="730"/>
    </location>
</feature>
<dbReference type="EMBL" id="CAEZYI010000021">
    <property type="protein sequence ID" value="CAB4718314.1"/>
    <property type="molecule type" value="Genomic_DNA"/>
</dbReference>
<dbReference type="InterPro" id="IPR050879">
    <property type="entry name" value="Acyltransferase_3"/>
</dbReference>
<dbReference type="EMBL" id="CAFBQC010000009">
    <property type="protein sequence ID" value="CAB5040476.1"/>
    <property type="molecule type" value="Genomic_DNA"/>
</dbReference>
<keyword evidence="1" id="KW-1133">Transmembrane helix</keyword>
<keyword evidence="1" id="KW-0812">Transmembrane</keyword>
<feature type="transmembrane region" description="Helical" evidence="1">
    <location>
        <begin position="170"/>
        <end position="190"/>
    </location>
</feature>
<accession>A0A6J6VT98</accession>
<dbReference type="InterPro" id="IPR002656">
    <property type="entry name" value="Acyl_transf_3_dom"/>
</dbReference>
<protein>
    <submittedName>
        <fullName evidence="5">Unannotated protein</fullName>
    </submittedName>
</protein>
<dbReference type="AlphaFoldDB" id="A0A6J6VT98"/>
<dbReference type="GO" id="GO:0016020">
    <property type="term" value="C:membrane"/>
    <property type="evidence" value="ECO:0007669"/>
    <property type="project" value="TreeGrafter"/>
</dbReference>
<dbReference type="Pfam" id="PF19040">
    <property type="entry name" value="SGNH"/>
    <property type="match status" value="1"/>
</dbReference>
<proteinExistence type="predicted"/>
<feature type="transmembrane region" description="Helical" evidence="1">
    <location>
        <begin position="79"/>
        <end position="98"/>
    </location>
</feature>
<evidence type="ECO:0000256" key="1">
    <source>
        <dbReference type="SAM" id="Phobius"/>
    </source>
</evidence>
<dbReference type="EMBL" id="CAFBRA010000003">
    <property type="protein sequence ID" value="CAB5071231.1"/>
    <property type="molecule type" value="Genomic_DNA"/>
</dbReference>
<evidence type="ECO:0000313" key="4">
    <source>
        <dbReference type="EMBL" id="CAB4718314.1"/>
    </source>
</evidence>
<dbReference type="EMBL" id="CAFARE010000063">
    <property type="protein sequence ID" value="CAB4839086.1"/>
    <property type="molecule type" value="Genomic_DNA"/>
</dbReference>
<dbReference type="EMBL" id="CAFAAA010000004">
    <property type="protein sequence ID" value="CAB4774499.1"/>
    <property type="molecule type" value="Genomic_DNA"/>
</dbReference>
<dbReference type="GO" id="GO:0016747">
    <property type="term" value="F:acyltransferase activity, transferring groups other than amino-acyl groups"/>
    <property type="evidence" value="ECO:0007669"/>
    <property type="project" value="InterPro"/>
</dbReference>
<feature type="transmembrane region" description="Helical" evidence="1">
    <location>
        <begin position="210"/>
        <end position="228"/>
    </location>
</feature>
<feature type="domain" description="Acyltransferase 3" evidence="2">
    <location>
        <begin position="6"/>
        <end position="342"/>
    </location>
</feature>
<evidence type="ECO:0000313" key="8">
    <source>
        <dbReference type="EMBL" id="CAB5071231.1"/>
    </source>
</evidence>
<reference evidence="5" key="1">
    <citation type="submission" date="2020-05" db="EMBL/GenBank/DDBJ databases">
        <authorList>
            <person name="Chiriac C."/>
            <person name="Salcher M."/>
            <person name="Ghai R."/>
            <person name="Kavagutti S V."/>
        </authorList>
    </citation>
    <scope>NUCLEOTIDE SEQUENCE</scope>
</reference>
<organism evidence="5">
    <name type="scientific">freshwater metagenome</name>
    <dbReference type="NCBI Taxonomy" id="449393"/>
    <lineage>
        <taxon>unclassified sequences</taxon>
        <taxon>metagenomes</taxon>
        <taxon>ecological metagenomes</taxon>
    </lineage>
</organism>
<dbReference type="InterPro" id="IPR043968">
    <property type="entry name" value="SGNH"/>
</dbReference>
<evidence type="ECO:0000259" key="2">
    <source>
        <dbReference type="Pfam" id="PF01757"/>
    </source>
</evidence>
<dbReference type="Pfam" id="PF01757">
    <property type="entry name" value="Acyl_transf_3"/>
    <property type="match status" value="1"/>
</dbReference>
<evidence type="ECO:0000259" key="3">
    <source>
        <dbReference type="Pfam" id="PF19040"/>
    </source>
</evidence>
<dbReference type="PANTHER" id="PTHR23028:SF53">
    <property type="entry name" value="ACYL_TRANSF_3 DOMAIN-CONTAINING PROTEIN"/>
    <property type="match status" value="1"/>
</dbReference>
<feature type="transmembrane region" description="Helical" evidence="1">
    <location>
        <begin position="327"/>
        <end position="345"/>
    </location>
</feature>
<gene>
    <name evidence="4" type="ORF">UFOPK2662_00527</name>
    <name evidence="5" type="ORF">UFOPK2942_00276</name>
    <name evidence="6" type="ORF">UFOPK3232_01227</name>
    <name evidence="7" type="ORF">UFOPK4242_00337</name>
    <name evidence="8" type="ORF">UFOPK4382_00123</name>
</gene>